<comment type="catalytic activity">
    <reaction evidence="1">
        <text>S-ubiquitinyl-[E2 ubiquitin-conjugating enzyme]-L-cysteine + [acceptor protein]-L-lysine = [E2 ubiquitin-conjugating enzyme]-L-cysteine + N(6)-ubiquitinyl-[acceptor protein]-L-lysine.</text>
        <dbReference type="EC" id="2.3.2.27"/>
    </reaction>
</comment>
<evidence type="ECO:0000256" key="5">
    <source>
        <dbReference type="ARBA" id="ARBA00022786"/>
    </source>
</evidence>
<comment type="pathway">
    <text evidence="2">Protein modification; protein ubiquitination.</text>
</comment>
<feature type="domain" description="U-box" evidence="6">
    <location>
        <begin position="72"/>
        <end position="146"/>
    </location>
</feature>
<evidence type="ECO:0000313" key="7">
    <source>
        <dbReference type="EMBL" id="KAK8546444.1"/>
    </source>
</evidence>
<keyword evidence="8" id="KW-1185">Reference proteome</keyword>
<dbReference type="SUPFAM" id="SSF57850">
    <property type="entry name" value="RING/U-box"/>
    <property type="match status" value="1"/>
</dbReference>
<dbReference type="InterPro" id="IPR003613">
    <property type="entry name" value="Ubox_domain"/>
</dbReference>
<dbReference type="InterPro" id="IPR011989">
    <property type="entry name" value="ARM-like"/>
</dbReference>
<dbReference type="EMBL" id="JBBPBM010000023">
    <property type="protein sequence ID" value="KAK8546444.1"/>
    <property type="molecule type" value="Genomic_DNA"/>
</dbReference>
<evidence type="ECO:0000256" key="4">
    <source>
        <dbReference type="ARBA" id="ARBA00022679"/>
    </source>
</evidence>
<dbReference type="InterPro" id="IPR045210">
    <property type="entry name" value="RING-Ubox_PUB"/>
</dbReference>
<dbReference type="PANTHER" id="PTHR23315">
    <property type="entry name" value="U BOX DOMAIN-CONTAINING"/>
    <property type="match status" value="1"/>
</dbReference>
<organism evidence="7 8">
    <name type="scientific">Hibiscus sabdariffa</name>
    <name type="common">roselle</name>
    <dbReference type="NCBI Taxonomy" id="183260"/>
    <lineage>
        <taxon>Eukaryota</taxon>
        <taxon>Viridiplantae</taxon>
        <taxon>Streptophyta</taxon>
        <taxon>Embryophyta</taxon>
        <taxon>Tracheophyta</taxon>
        <taxon>Spermatophyta</taxon>
        <taxon>Magnoliopsida</taxon>
        <taxon>eudicotyledons</taxon>
        <taxon>Gunneridae</taxon>
        <taxon>Pentapetalae</taxon>
        <taxon>rosids</taxon>
        <taxon>malvids</taxon>
        <taxon>Malvales</taxon>
        <taxon>Malvaceae</taxon>
        <taxon>Malvoideae</taxon>
        <taxon>Hibiscus</taxon>
    </lineage>
</organism>
<protein>
    <recommendedName>
        <fullName evidence="3">RING-type E3 ubiquitin transferase</fullName>
        <ecNumber evidence="3">2.3.2.27</ecNumber>
    </recommendedName>
</protein>
<gene>
    <name evidence="7" type="ORF">V6N12_027230</name>
</gene>
<evidence type="ECO:0000313" key="8">
    <source>
        <dbReference type="Proteomes" id="UP001472677"/>
    </source>
</evidence>
<dbReference type="EC" id="2.3.2.27" evidence="3"/>
<accession>A0ABR2DU30</accession>
<dbReference type="SUPFAM" id="SSF48371">
    <property type="entry name" value="ARM repeat"/>
    <property type="match status" value="1"/>
</dbReference>
<sequence length="455" mass="49914">MAEKVESSSASAVAVGGKKETKVKEELESAVKTILVEDDYATDKTVEAIRILTRLTELKLKNPSSLGLDDTFLSEAFKCPISGQIMGDPVVLASGQTYDRPYIENWLKQGNLTCFLSKQVLSHSFLTPNSLVRELITRWCEASGLPVPKPRQDVAGEFVTERIQILFNTLLENMSSSLFEQKVAAKELRRLTQISPSNRVVFCELPGAISRLLSPLYESKVESHPDLQENLITTLLNISSHELNKRKVAENPVVIPLLIESMRYGTIETRKNAAAALFALSTLDSNKVIIGKSGAPGALLEVLHGGHPLVMKEAASAITSLCTTHEIRTQLIHMDLAKVIMHKIYDSILVEELLGILVQISTHPIAAFQLREVRTVHCLIGVIRDSNCCLTKENCAVILSTVCKGTRSLLKELWVIEGQEKTLAELADTGTEVAKQMATDLITSISATFPASRGD</sequence>
<dbReference type="PANTHER" id="PTHR23315:SF265">
    <property type="entry name" value="U-BOX DOMAIN-CONTAINING PROTEIN 46-RELATED"/>
    <property type="match status" value="1"/>
</dbReference>
<keyword evidence="4" id="KW-0808">Transferase</keyword>
<dbReference type="CDD" id="cd16664">
    <property type="entry name" value="RING-Ubox_PUB"/>
    <property type="match status" value="1"/>
</dbReference>
<name>A0ABR2DU30_9ROSI</name>
<dbReference type="InterPro" id="IPR016024">
    <property type="entry name" value="ARM-type_fold"/>
</dbReference>
<dbReference type="Pfam" id="PF04564">
    <property type="entry name" value="U-box"/>
    <property type="match status" value="1"/>
</dbReference>
<comment type="caution">
    <text evidence="7">The sequence shown here is derived from an EMBL/GenBank/DDBJ whole genome shotgun (WGS) entry which is preliminary data.</text>
</comment>
<dbReference type="InterPro" id="IPR013083">
    <property type="entry name" value="Znf_RING/FYVE/PHD"/>
</dbReference>
<evidence type="ECO:0000256" key="2">
    <source>
        <dbReference type="ARBA" id="ARBA00004906"/>
    </source>
</evidence>
<dbReference type="Gene3D" id="3.30.40.10">
    <property type="entry name" value="Zinc/RING finger domain, C3HC4 (zinc finger)"/>
    <property type="match status" value="1"/>
</dbReference>
<dbReference type="SMART" id="SM00504">
    <property type="entry name" value="Ubox"/>
    <property type="match status" value="1"/>
</dbReference>
<dbReference type="Gene3D" id="1.25.10.10">
    <property type="entry name" value="Leucine-rich Repeat Variant"/>
    <property type="match status" value="1"/>
</dbReference>
<dbReference type="Proteomes" id="UP001472677">
    <property type="component" value="Unassembled WGS sequence"/>
</dbReference>
<proteinExistence type="predicted"/>
<evidence type="ECO:0000259" key="6">
    <source>
        <dbReference type="PROSITE" id="PS51698"/>
    </source>
</evidence>
<evidence type="ECO:0000256" key="1">
    <source>
        <dbReference type="ARBA" id="ARBA00000900"/>
    </source>
</evidence>
<dbReference type="PROSITE" id="PS51698">
    <property type="entry name" value="U_BOX"/>
    <property type="match status" value="1"/>
</dbReference>
<evidence type="ECO:0000256" key="3">
    <source>
        <dbReference type="ARBA" id="ARBA00012483"/>
    </source>
</evidence>
<keyword evidence="5" id="KW-0833">Ubl conjugation pathway</keyword>
<reference evidence="7 8" key="1">
    <citation type="journal article" date="2024" name="G3 (Bethesda)">
        <title>Genome assembly of Hibiscus sabdariffa L. provides insights into metabolisms of medicinal natural products.</title>
        <authorList>
            <person name="Kim T."/>
        </authorList>
    </citation>
    <scope>NUCLEOTIDE SEQUENCE [LARGE SCALE GENOMIC DNA]</scope>
    <source>
        <strain evidence="7">TK-2024</strain>
        <tissue evidence="7">Old leaves</tissue>
    </source>
</reference>